<gene>
    <name evidence="1" type="ORF">DF3PB_10064</name>
</gene>
<protein>
    <recommendedName>
        <fullName evidence="2">DUF995 domain-containing protein</fullName>
    </recommendedName>
</protein>
<organism evidence="1">
    <name type="scientific">metagenome</name>
    <dbReference type="NCBI Taxonomy" id="256318"/>
    <lineage>
        <taxon>unclassified sequences</taxon>
        <taxon>metagenomes</taxon>
    </lineage>
</organism>
<name>A0A380T896_9ZZZZ</name>
<dbReference type="EMBL" id="UIDG01000001">
    <property type="protein sequence ID" value="SUS03312.1"/>
    <property type="molecule type" value="Genomic_DNA"/>
</dbReference>
<evidence type="ECO:0008006" key="2">
    <source>
        <dbReference type="Google" id="ProtNLM"/>
    </source>
</evidence>
<proteinExistence type="predicted"/>
<dbReference type="AlphaFoldDB" id="A0A380T896"/>
<evidence type="ECO:0000313" key="1">
    <source>
        <dbReference type="EMBL" id="SUS03312.1"/>
    </source>
</evidence>
<accession>A0A380T896</accession>
<reference evidence="1" key="1">
    <citation type="submission" date="2018-07" db="EMBL/GenBank/DDBJ databases">
        <authorList>
            <person name="Quirk P.G."/>
            <person name="Krulwich T.A."/>
        </authorList>
    </citation>
    <scope>NUCLEOTIDE SEQUENCE</scope>
</reference>
<sequence>MKRMLVALGAALAITLPAAADTLDSLYKNTLTLTDTRGGVYTLLISEGGKMEQTNSVGTWAAGVWYKDATKGFCWTARGAATLCIPMPADKDVGDTWEIRSPVGQLSWVAAIVEGRADLTPNGGSATAGEHGDH</sequence>